<dbReference type="PROSITE" id="PS01183">
    <property type="entry name" value="UBIE_1"/>
    <property type="match status" value="1"/>
</dbReference>
<comment type="function">
    <text evidence="6">Methyltransferase required for the conversion of demethylmenaquinol (DMKH2) to menaquinol (MKH2) and the conversion of 2-polyprenyl-6-methoxy-1,4-benzoquinol (DDMQH2) to 2-polyprenyl-3-methyl-6-methoxy-1,4-benzoquinol (DMQH2).</text>
</comment>
<dbReference type="GO" id="GO:0009234">
    <property type="term" value="P:menaquinone biosynthetic process"/>
    <property type="evidence" value="ECO:0007669"/>
    <property type="project" value="UniProtKB-UniRule"/>
</dbReference>
<comment type="caution">
    <text evidence="8">The sequence shown here is derived from an EMBL/GenBank/DDBJ whole genome shotgun (WGS) entry which is preliminary data.</text>
</comment>
<evidence type="ECO:0000313" key="8">
    <source>
        <dbReference type="EMBL" id="GFE78559.1"/>
    </source>
</evidence>
<dbReference type="NCBIfam" id="NF001240">
    <property type="entry name" value="PRK00216.1-1"/>
    <property type="match status" value="1"/>
</dbReference>
<gene>
    <name evidence="6 8" type="primary">ubiE</name>
    <name evidence="8" type="ORF">GCM10011487_05590</name>
</gene>
<comment type="similarity">
    <text evidence="6">Belongs to the class I-like SAM-binding methyltransferase superfamily. MenG/UbiE family.</text>
</comment>
<name>A0A829Y5S0_9GAMM</name>
<dbReference type="HAMAP" id="MF_01813">
    <property type="entry name" value="MenG_UbiE_methyltr"/>
    <property type="match status" value="1"/>
</dbReference>
<evidence type="ECO:0000313" key="9">
    <source>
        <dbReference type="Proteomes" id="UP000445000"/>
    </source>
</evidence>
<dbReference type="UniPathway" id="UPA00079">
    <property type="reaction ID" value="UER00169"/>
</dbReference>
<protein>
    <recommendedName>
        <fullName evidence="6">Ubiquinone/menaquinone biosynthesis C-methyltransferase UbiE</fullName>
        <ecNumber evidence="6">2.1.1.163</ecNumber>
        <ecNumber evidence="6">2.1.1.201</ecNumber>
    </recommendedName>
    <alternativeName>
        <fullName evidence="6">2-methoxy-6-polyprenyl-1,4-benzoquinol methylase</fullName>
    </alternativeName>
    <alternativeName>
        <fullName evidence="6">Demethylmenaquinone methyltransferase</fullName>
    </alternativeName>
</protein>
<dbReference type="InterPro" id="IPR004033">
    <property type="entry name" value="UbiE/COQ5_MeTrFase"/>
</dbReference>
<dbReference type="EC" id="2.1.1.201" evidence="6"/>
<keyword evidence="9" id="KW-1185">Reference proteome</keyword>
<dbReference type="CDD" id="cd02440">
    <property type="entry name" value="AdoMet_MTases"/>
    <property type="match status" value="1"/>
</dbReference>
<reference evidence="9" key="1">
    <citation type="submission" date="2020-01" db="EMBL/GenBank/DDBJ databases">
        <title>'Steroidobacter agaridevorans' sp. nov., agar-degrading bacteria isolated from rhizosphere soils.</title>
        <authorList>
            <person name="Ikenaga M."/>
            <person name="Kataoka M."/>
            <person name="Murouchi A."/>
            <person name="Katsuragi S."/>
            <person name="Sakai M."/>
        </authorList>
    </citation>
    <scope>NUCLEOTIDE SEQUENCE [LARGE SCALE GENOMIC DNA]</scope>
    <source>
        <strain evidence="9">YU21-B</strain>
    </source>
</reference>
<dbReference type="PROSITE" id="PS01184">
    <property type="entry name" value="UBIE_2"/>
    <property type="match status" value="1"/>
</dbReference>
<evidence type="ECO:0000256" key="5">
    <source>
        <dbReference type="ARBA" id="ARBA00022691"/>
    </source>
</evidence>
<dbReference type="AlphaFoldDB" id="A0A829Y5S0"/>
<sequence length="264" mass="29138">MGRHSQRRPMTANSTPPPNATTDFGYQQVPVAEKQARVRAVFESVASNYDLMNDLMSAGTHRLWKRFTLSQTGLRPGQRALDVAGGTGDLSAGMCKQVGENGLVVLTDINAAMLAEGRDAMTDRGFVNNVRFSLANAERLPFPDNSFDCVTIGFGLRNVTDKAAALRSMQRVLKPGGQLLILEFSHPVVPGLKPLYDAYSFSVLPWLGKVVARDEDSYRYLAESIRKFPKQPELIEMMQAAGLENCKYHNLTGGIVALHRGYRF</sequence>
<dbReference type="GO" id="GO:0008425">
    <property type="term" value="F:2-methoxy-6-polyprenyl-1,4-benzoquinol methyltransferase activity"/>
    <property type="evidence" value="ECO:0007669"/>
    <property type="project" value="UniProtKB-UniRule"/>
</dbReference>
<feature type="binding site" evidence="6">
    <location>
        <position position="87"/>
    </location>
    <ligand>
        <name>S-adenosyl-L-methionine</name>
        <dbReference type="ChEBI" id="CHEBI:59789"/>
    </ligand>
</feature>
<comment type="catalytic activity">
    <reaction evidence="6">
        <text>a 2-methoxy-6-(all-trans-polyprenyl)benzene-1,4-diol + S-adenosyl-L-methionine = a 5-methoxy-2-methyl-3-(all-trans-polyprenyl)benzene-1,4-diol + S-adenosyl-L-homocysteine + H(+)</text>
        <dbReference type="Rhea" id="RHEA:28286"/>
        <dbReference type="Rhea" id="RHEA-COMP:10858"/>
        <dbReference type="Rhea" id="RHEA-COMP:10859"/>
        <dbReference type="ChEBI" id="CHEBI:15378"/>
        <dbReference type="ChEBI" id="CHEBI:57856"/>
        <dbReference type="ChEBI" id="CHEBI:59789"/>
        <dbReference type="ChEBI" id="CHEBI:84166"/>
        <dbReference type="ChEBI" id="CHEBI:84167"/>
        <dbReference type="EC" id="2.1.1.201"/>
    </reaction>
</comment>
<dbReference type="Gene3D" id="3.40.50.150">
    <property type="entry name" value="Vaccinia Virus protein VP39"/>
    <property type="match status" value="1"/>
</dbReference>
<dbReference type="Proteomes" id="UP000445000">
    <property type="component" value="Unassembled WGS sequence"/>
</dbReference>
<keyword evidence="5 6" id="KW-0949">S-adenosyl-L-methionine</keyword>
<accession>A0A829Y5S0</accession>
<evidence type="ECO:0000256" key="1">
    <source>
        <dbReference type="ARBA" id="ARBA00022428"/>
    </source>
</evidence>
<dbReference type="PROSITE" id="PS51608">
    <property type="entry name" value="SAM_MT_UBIE"/>
    <property type="match status" value="1"/>
</dbReference>
<dbReference type="NCBIfam" id="TIGR01934">
    <property type="entry name" value="MenG_MenH_UbiE"/>
    <property type="match status" value="1"/>
</dbReference>
<feature type="binding site" evidence="6">
    <location>
        <begin position="136"/>
        <end position="137"/>
    </location>
    <ligand>
        <name>S-adenosyl-L-methionine</name>
        <dbReference type="ChEBI" id="CHEBI:59789"/>
    </ligand>
</feature>
<dbReference type="GO" id="GO:0009060">
    <property type="term" value="P:aerobic respiration"/>
    <property type="evidence" value="ECO:0007669"/>
    <property type="project" value="UniProtKB-UniRule"/>
</dbReference>
<dbReference type="PANTHER" id="PTHR43591">
    <property type="entry name" value="METHYLTRANSFERASE"/>
    <property type="match status" value="1"/>
</dbReference>
<dbReference type="InterPro" id="IPR029063">
    <property type="entry name" value="SAM-dependent_MTases_sf"/>
</dbReference>
<organism evidence="8 9">
    <name type="scientific">Steroidobacter agaridevorans</name>
    <dbReference type="NCBI Taxonomy" id="2695856"/>
    <lineage>
        <taxon>Bacteria</taxon>
        <taxon>Pseudomonadati</taxon>
        <taxon>Pseudomonadota</taxon>
        <taxon>Gammaproteobacteria</taxon>
        <taxon>Steroidobacterales</taxon>
        <taxon>Steroidobacteraceae</taxon>
        <taxon>Steroidobacter</taxon>
    </lineage>
</organism>
<comment type="pathway">
    <text evidence="6">Quinol/quinone metabolism; menaquinone biosynthesis; menaquinol from 1,4-dihydroxy-2-naphthoate: step 2/2.</text>
</comment>
<evidence type="ECO:0000256" key="2">
    <source>
        <dbReference type="ARBA" id="ARBA00022603"/>
    </source>
</evidence>
<keyword evidence="1 6" id="KW-0474">Menaquinone biosynthesis</keyword>
<comment type="catalytic activity">
    <reaction evidence="6">
        <text>a 2-demethylmenaquinol + S-adenosyl-L-methionine = a menaquinol + S-adenosyl-L-homocysteine + H(+)</text>
        <dbReference type="Rhea" id="RHEA:42640"/>
        <dbReference type="Rhea" id="RHEA-COMP:9539"/>
        <dbReference type="Rhea" id="RHEA-COMP:9563"/>
        <dbReference type="ChEBI" id="CHEBI:15378"/>
        <dbReference type="ChEBI" id="CHEBI:18151"/>
        <dbReference type="ChEBI" id="CHEBI:55437"/>
        <dbReference type="ChEBI" id="CHEBI:57856"/>
        <dbReference type="ChEBI" id="CHEBI:59789"/>
        <dbReference type="EC" id="2.1.1.163"/>
    </reaction>
</comment>
<evidence type="ECO:0000256" key="3">
    <source>
        <dbReference type="ARBA" id="ARBA00022679"/>
    </source>
</evidence>
<feature type="binding site" evidence="6">
    <location>
        <position position="108"/>
    </location>
    <ligand>
        <name>S-adenosyl-L-methionine</name>
        <dbReference type="ChEBI" id="CHEBI:59789"/>
    </ligand>
</feature>
<proteinExistence type="inferred from homology"/>
<comment type="pathway">
    <text evidence="6">Cofactor biosynthesis; ubiquinone biosynthesis.</text>
</comment>
<keyword evidence="3 6" id="KW-0808">Transferase</keyword>
<dbReference type="SUPFAM" id="SSF53335">
    <property type="entry name" value="S-adenosyl-L-methionine-dependent methyltransferases"/>
    <property type="match status" value="1"/>
</dbReference>
<dbReference type="GO" id="GO:0032259">
    <property type="term" value="P:methylation"/>
    <property type="evidence" value="ECO:0007669"/>
    <property type="project" value="UniProtKB-KW"/>
</dbReference>
<dbReference type="PANTHER" id="PTHR43591:SF24">
    <property type="entry name" value="2-METHOXY-6-POLYPRENYL-1,4-BENZOQUINOL METHYLASE, MITOCHONDRIAL"/>
    <property type="match status" value="1"/>
</dbReference>
<keyword evidence="8" id="KW-0830">Ubiquinone</keyword>
<dbReference type="Pfam" id="PF01209">
    <property type="entry name" value="Ubie_methyltran"/>
    <property type="match status" value="1"/>
</dbReference>
<dbReference type="GO" id="GO:0043770">
    <property type="term" value="F:demethylmenaquinone methyltransferase activity"/>
    <property type="evidence" value="ECO:0007669"/>
    <property type="project" value="UniProtKB-UniRule"/>
</dbReference>
<dbReference type="InterPro" id="IPR023576">
    <property type="entry name" value="UbiE/COQ5_MeTrFase_CS"/>
</dbReference>
<keyword evidence="4 6" id="KW-0831">Ubiquinone biosynthesis</keyword>
<dbReference type="EMBL" id="BLJN01000001">
    <property type="protein sequence ID" value="GFE78559.1"/>
    <property type="molecule type" value="Genomic_DNA"/>
</dbReference>
<dbReference type="EC" id="2.1.1.163" evidence="6"/>
<feature type="region of interest" description="Disordered" evidence="7">
    <location>
        <begin position="1"/>
        <end position="24"/>
    </location>
</feature>
<comment type="caution">
    <text evidence="6">Lacks conserved residue(s) required for the propagation of feature annotation.</text>
</comment>
<dbReference type="UniPathway" id="UPA00232"/>
<keyword evidence="2 6" id="KW-0489">Methyltransferase</keyword>
<dbReference type="NCBIfam" id="NF001244">
    <property type="entry name" value="PRK00216.1-5"/>
    <property type="match status" value="1"/>
</dbReference>
<evidence type="ECO:0000256" key="6">
    <source>
        <dbReference type="HAMAP-Rule" id="MF_01813"/>
    </source>
</evidence>
<evidence type="ECO:0000256" key="4">
    <source>
        <dbReference type="ARBA" id="ARBA00022688"/>
    </source>
</evidence>
<evidence type="ECO:0000256" key="7">
    <source>
        <dbReference type="SAM" id="MobiDB-lite"/>
    </source>
</evidence>